<reference evidence="4 5" key="1">
    <citation type="submission" date="2019-09" db="EMBL/GenBank/DDBJ databases">
        <title>Bird 10,000 Genomes (B10K) Project - Family phase.</title>
        <authorList>
            <person name="Zhang G."/>
        </authorList>
    </citation>
    <scope>NUCLEOTIDE SEQUENCE [LARGE SCALE GENOMIC DNA]</scope>
    <source>
        <strain evidence="4">B10K-DU-003-06</strain>
    </source>
</reference>
<feature type="domain" description="Reverse transcriptase" evidence="3">
    <location>
        <begin position="1"/>
        <end position="117"/>
    </location>
</feature>
<dbReference type="InterPro" id="IPR000477">
    <property type="entry name" value="RT_dom"/>
</dbReference>
<dbReference type="PROSITE" id="PS50878">
    <property type="entry name" value="RT_POL"/>
    <property type="match status" value="1"/>
</dbReference>
<dbReference type="AlphaFoldDB" id="A0A7K5BH09"/>
<dbReference type="Pfam" id="PF00078">
    <property type="entry name" value="RVT_1"/>
    <property type="match status" value="1"/>
</dbReference>
<accession>A0A7K5BH09</accession>
<gene>
    <name evidence="4" type="primary">Ervk8_3</name>
    <name evidence="4" type="ORF">FURFIG_R15068</name>
</gene>
<comment type="similarity">
    <text evidence="1">Belongs to the beta type-B retroviral polymerase family. HERV class-II K(HML-2) pol subfamily.</text>
</comment>
<evidence type="ECO:0000259" key="3">
    <source>
        <dbReference type="PROSITE" id="PS50878"/>
    </source>
</evidence>
<organism evidence="4 5">
    <name type="scientific">Furnarius figulus</name>
    <dbReference type="NCBI Taxonomy" id="463165"/>
    <lineage>
        <taxon>Eukaryota</taxon>
        <taxon>Metazoa</taxon>
        <taxon>Chordata</taxon>
        <taxon>Craniata</taxon>
        <taxon>Vertebrata</taxon>
        <taxon>Euteleostomi</taxon>
        <taxon>Archelosauria</taxon>
        <taxon>Archosauria</taxon>
        <taxon>Dinosauria</taxon>
        <taxon>Saurischia</taxon>
        <taxon>Theropoda</taxon>
        <taxon>Coelurosauria</taxon>
        <taxon>Aves</taxon>
        <taxon>Neognathae</taxon>
        <taxon>Neoaves</taxon>
        <taxon>Telluraves</taxon>
        <taxon>Australaves</taxon>
        <taxon>Passeriformes</taxon>
        <taxon>Furnariidae</taxon>
        <taxon>Furnarius</taxon>
    </lineage>
</organism>
<evidence type="ECO:0000313" key="5">
    <source>
        <dbReference type="Proteomes" id="UP000529852"/>
    </source>
</evidence>
<feature type="non-terminal residue" evidence="4">
    <location>
        <position position="136"/>
    </location>
</feature>
<dbReference type="Proteomes" id="UP000529852">
    <property type="component" value="Unassembled WGS sequence"/>
</dbReference>
<dbReference type="PANTHER" id="PTHR33064:SF38">
    <property type="entry name" value="LRRGT00076-LIKE"/>
    <property type="match status" value="1"/>
</dbReference>
<dbReference type="InterPro" id="IPR051320">
    <property type="entry name" value="Viral_Replic_Matur_Polypro"/>
</dbReference>
<feature type="non-terminal residue" evidence="4">
    <location>
        <position position="1"/>
    </location>
</feature>
<dbReference type="EMBL" id="VYZD01001616">
    <property type="protein sequence ID" value="NWR94408.1"/>
    <property type="molecule type" value="Genomic_DNA"/>
</dbReference>
<name>A0A7K5BH09_9FURN</name>
<evidence type="ECO:0000313" key="4">
    <source>
        <dbReference type="EMBL" id="NWR94408.1"/>
    </source>
</evidence>
<sequence>CLALALASQKIFAFEWESAKTGRKTQLTWTVLPQGYKNSPTIFGNQLAKELEQWERPLGSGTLLQYVDDLLIATETEEECIKWTISLLNFLGLSGYRVSLQKAQLVQEKVVYLGYEISSGQRSLGTARKEAICQMP</sequence>
<dbReference type="GO" id="GO:0004523">
    <property type="term" value="F:RNA-DNA hybrid ribonuclease activity"/>
    <property type="evidence" value="ECO:0007669"/>
    <property type="project" value="UniProtKB-EC"/>
</dbReference>
<dbReference type="SUPFAM" id="SSF56672">
    <property type="entry name" value="DNA/RNA polymerases"/>
    <property type="match status" value="1"/>
</dbReference>
<evidence type="ECO:0000256" key="1">
    <source>
        <dbReference type="ARBA" id="ARBA00010879"/>
    </source>
</evidence>
<dbReference type="Gene3D" id="3.30.70.270">
    <property type="match status" value="1"/>
</dbReference>
<proteinExistence type="inferred from homology"/>
<keyword evidence="5" id="KW-1185">Reference proteome</keyword>
<dbReference type="EC" id="3.1.26.4" evidence="2"/>
<comment type="caution">
    <text evidence="4">The sequence shown here is derived from an EMBL/GenBank/DDBJ whole genome shotgun (WGS) entry which is preliminary data.</text>
</comment>
<dbReference type="PANTHER" id="PTHR33064">
    <property type="entry name" value="POL PROTEIN"/>
    <property type="match status" value="1"/>
</dbReference>
<protein>
    <recommendedName>
        <fullName evidence="2">ribonuclease H</fullName>
        <ecNumber evidence="2">3.1.26.4</ecNumber>
    </recommendedName>
</protein>
<evidence type="ECO:0000256" key="2">
    <source>
        <dbReference type="ARBA" id="ARBA00012180"/>
    </source>
</evidence>
<dbReference type="InterPro" id="IPR043128">
    <property type="entry name" value="Rev_trsase/Diguanyl_cyclase"/>
</dbReference>
<dbReference type="InterPro" id="IPR043502">
    <property type="entry name" value="DNA/RNA_pol_sf"/>
</dbReference>